<keyword evidence="2" id="KW-1185">Reference proteome</keyword>
<reference evidence="1 2" key="1">
    <citation type="submission" date="2017-10" db="EMBL/GenBank/DDBJ databases">
        <title>Whole genome of Pedobacter ginsengisoli T01R-27 isolated from tomato rhizosphere.</title>
        <authorList>
            <person name="Weon H.-Y."/>
            <person name="Lee S.A."/>
            <person name="Sang M.K."/>
            <person name="Song J."/>
        </authorList>
    </citation>
    <scope>NUCLEOTIDE SEQUENCE [LARGE SCALE GENOMIC DNA]</scope>
    <source>
        <strain evidence="1 2">T01R-27</strain>
    </source>
</reference>
<accession>A0A2D1U420</accession>
<evidence type="ECO:0008006" key="3">
    <source>
        <dbReference type="Google" id="ProtNLM"/>
    </source>
</evidence>
<dbReference type="InterPro" id="IPR038109">
    <property type="entry name" value="DNA_bind_recomb_sf"/>
</dbReference>
<gene>
    <name evidence="1" type="ORF">CPT03_07605</name>
</gene>
<dbReference type="Gene3D" id="3.90.1750.20">
    <property type="entry name" value="Putative Large Serine Recombinase, Chain B, Domain 2"/>
    <property type="match status" value="1"/>
</dbReference>
<dbReference type="Proteomes" id="UP000223749">
    <property type="component" value="Chromosome"/>
</dbReference>
<dbReference type="OrthoDB" id="9815006at2"/>
<protein>
    <recommendedName>
        <fullName evidence="3">Recombinase zinc beta ribbon domain-containing protein</fullName>
    </recommendedName>
</protein>
<evidence type="ECO:0000313" key="1">
    <source>
        <dbReference type="EMBL" id="ATP56346.1"/>
    </source>
</evidence>
<dbReference type="AlphaFoldDB" id="A0A2D1U420"/>
<evidence type="ECO:0000313" key="2">
    <source>
        <dbReference type="Proteomes" id="UP000223749"/>
    </source>
</evidence>
<sequence length="315" mass="36486">MNLSLCGDALTNQPNSLEQLDQLLIDNDDFRFGKAFFHKGSTQRIVEPDVQDFSITVPATRTEDAEFVNGIHEPLITEELFGKVQSLIDSRRTRNAYKQRIRSIFPLRGFLTCPFCDRRSTASVSTGRNAKYRYYHCSVSRCKGRIRADILDEQYEEKLKKVVIKPEVYELFQLILKDEDISITRQEFLNERNKIHKEISEQELLISKIRRHFLEEKIDFNDFSELKKECKEVLGFLNEKLTLTNERLSNCYVVKCDEKLMGGESSVLKLYKNQDVAGMKFIIELFTPSSFNPVTKELNPLQINQALSMITTSGD</sequence>
<dbReference type="KEGG" id="pgs:CPT03_07605"/>
<dbReference type="EMBL" id="CP024091">
    <property type="protein sequence ID" value="ATP56346.1"/>
    <property type="molecule type" value="Genomic_DNA"/>
</dbReference>
<dbReference type="RefSeq" id="WP_099438288.1">
    <property type="nucleotide sequence ID" value="NZ_CP024091.1"/>
</dbReference>
<proteinExistence type="predicted"/>
<name>A0A2D1U420_9SPHI</name>
<organism evidence="1 2">
    <name type="scientific">Pedobacter ginsengisoli</name>
    <dbReference type="NCBI Taxonomy" id="363852"/>
    <lineage>
        <taxon>Bacteria</taxon>
        <taxon>Pseudomonadati</taxon>
        <taxon>Bacteroidota</taxon>
        <taxon>Sphingobacteriia</taxon>
        <taxon>Sphingobacteriales</taxon>
        <taxon>Sphingobacteriaceae</taxon>
        <taxon>Pedobacter</taxon>
    </lineage>
</organism>